<evidence type="ECO:0000313" key="1">
    <source>
        <dbReference type="EMBL" id="QNQ11764.1"/>
    </source>
</evidence>
<accession>A0A7H0LQ11</accession>
<proteinExistence type="predicted"/>
<protein>
    <recommendedName>
        <fullName evidence="3">DUF4253 domain-containing protein</fullName>
    </recommendedName>
</protein>
<reference evidence="1 2" key="1">
    <citation type="submission" date="2020-09" db="EMBL/GenBank/DDBJ databases">
        <title>Sphingomonas sp., a new species isolated from pork steak.</title>
        <authorList>
            <person name="Heidler von Heilborn D."/>
        </authorList>
    </citation>
    <scope>NUCLEOTIDE SEQUENCE [LARGE SCALE GENOMIC DNA]</scope>
    <source>
        <strain evidence="2">S8-3T</strain>
    </source>
</reference>
<dbReference type="Proteomes" id="UP000516148">
    <property type="component" value="Chromosome"/>
</dbReference>
<keyword evidence="2" id="KW-1185">Reference proteome</keyword>
<dbReference type="RefSeq" id="WP_187764067.1">
    <property type="nucleotide sequence ID" value="NZ_CP061038.1"/>
</dbReference>
<dbReference type="AlphaFoldDB" id="A0A7H0LQ11"/>
<dbReference type="EMBL" id="CP061038">
    <property type="protein sequence ID" value="QNQ11764.1"/>
    <property type="molecule type" value="Genomic_DNA"/>
</dbReference>
<organism evidence="1 2">
    <name type="scientific">Sphingomonas alpina</name>
    <dbReference type="NCBI Taxonomy" id="653931"/>
    <lineage>
        <taxon>Bacteria</taxon>
        <taxon>Pseudomonadati</taxon>
        <taxon>Pseudomonadota</taxon>
        <taxon>Alphaproteobacteria</taxon>
        <taxon>Sphingomonadales</taxon>
        <taxon>Sphingomonadaceae</taxon>
        <taxon>Sphingomonas</taxon>
    </lineage>
</organism>
<evidence type="ECO:0000313" key="2">
    <source>
        <dbReference type="Proteomes" id="UP000516148"/>
    </source>
</evidence>
<name>A0A7H0LQ11_9SPHN</name>
<dbReference type="KEGG" id="spap:H3Z74_11870"/>
<sequence>MDVRFCGDEERANPSGGLCDEYRLSGITVFAELVAAYRRIAADHPGFRPLLTLDDFPQASYTSGHISDVLNLDDTSGADLSNLPPERFENGEHLGYLTTKAEFPIRARNFARMVADASFTDACGHGLTLDEEGWAEWIEYQGDPVSLLDQPLSAMLVPAEQGHDALAAFPNGYFVCDLRPALTTAVARHFTQVHGYELIGIGASYLGLLRAVPPDAATIGPIAADFCALYNMSGQIERLNEVMRAIVGRSHLWLRYTE</sequence>
<evidence type="ECO:0008006" key="3">
    <source>
        <dbReference type="Google" id="ProtNLM"/>
    </source>
</evidence>
<gene>
    <name evidence="1" type="ORF">H3Z74_11870</name>
</gene>